<name>A0A1S8BGE8_9PEZI</name>
<evidence type="ECO:0000256" key="4">
    <source>
        <dbReference type="ARBA" id="ARBA00022676"/>
    </source>
</evidence>
<evidence type="ECO:0000256" key="14">
    <source>
        <dbReference type="SAM" id="SignalP"/>
    </source>
</evidence>
<feature type="region of interest" description="Disordered" evidence="13">
    <location>
        <begin position="310"/>
        <end position="334"/>
    </location>
</feature>
<sequence length="359" mass="37252">MPSTASSSTAARLSTLLTTLLPALAAAQTYSSCNPTNSSQFPCPADTGLCQSTVFETDFTTGGKNSSGWTTTAGNVTYSDAGAAFTIAQRGDAPTIETDFYIFYGRVEVTMKSAPGTGIVSSIVVESDDLDEIDWEFLGGENTLVQSNYFGKGNTTTYDREADHAVTTPEDVSHTYAIDWTSDRIAWLINNTTVRTLAYADAVAGTNFPQTPATVRLGIWAGGDQDNSYWTRYWAGGNTTYSADAGMPWTMTVERVSITNYSPASSYNYTDGTGDASSVALIGTDCSSSGGGNGTAAAAAASVSAYAASTTPSSVTGTGTATPTPTPSGGAYESGGVERLGGGLREFLFGSVFVALLLL</sequence>
<comment type="caution">
    <text evidence="16">The sequence shown here is derived from an EMBL/GenBank/DDBJ whole genome shotgun (WGS) entry which is preliminary data.</text>
</comment>
<dbReference type="EMBL" id="MSZU01000080">
    <property type="protein sequence ID" value="OMP86577.1"/>
    <property type="molecule type" value="Genomic_DNA"/>
</dbReference>
<evidence type="ECO:0000256" key="9">
    <source>
        <dbReference type="ARBA" id="ARBA00023180"/>
    </source>
</evidence>
<keyword evidence="8" id="KW-0472">Membrane</keyword>
<protein>
    <recommendedName>
        <fullName evidence="3">chitinase</fullName>
        <ecNumber evidence="3">3.2.1.14</ecNumber>
    </recommendedName>
</protein>
<dbReference type="SUPFAM" id="SSF49899">
    <property type="entry name" value="Concanavalin A-like lectins/glucanases"/>
    <property type="match status" value="1"/>
</dbReference>
<dbReference type="GO" id="GO:0016020">
    <property type="term" value="C:membrane"/>
    <property type="evidence" value="ECO:0007669"/>
    <property type="project" value="UniProtKB-SubCell"/>
</dbReference>
<evidence type="ECO:0000259" key="15">
    <source>
        <dbReference type="PROSITE" id="PS51762"/>
    </source>
</evidence>
<evidence type="ECO:0000256" key="6">
    <source>
        <dbReference type="ARBA" id="ARBA00022729"/>
    </source>
</evidence>
<dbReference type="GO" id="GO:0031505">
    <property type="term" value="P:fungal-type cell wall organization"/>
    <property type="evidence" value="ECO:0007669"/>
    <property type="project" value="TreeGrafter"/>
</dbReference>
<evidence type="ECO:0000256" key="3">
    <source>
        <dbReference type="ARBA" id="ARBA00012729"/>
    </source>
</evidence>
<dbReference type="GO" id="GO:0009277">
    <property type="term" value="C:fungal-type cell wall"/>
    <property type="evidence" value="ECO:0007669"/>
    <property type="project" value="TreeGrafter"/>
</dbReference>
<dbReference type="OrthoDB" id="4781at2759"/>
<dbReference type="PANTHER" id="PTHR10963:SF27">
    <property type="entry name" value="GLYCOSIDASE-RELATED"/>
    <property type="match status" value="1"/>
</dbReference>
<keyword evidence="5" id="KW-0808">Transferase</keyword>
<dbReference type="Gene3D" id="2.60.120.200">
    <property type="match status" value="1"/>
</dbReference>
<evidence type="ECO:0000256" key="2">
    <source>
        <dbReference type="ARBA" id="ARBA00004370"/>
    </source>
</evidence>
<dbReference type="GO" id="GO:0016757">
    <property type="term" value="F:glycosyltransferase activity"/>
    <property type="evidence" value="ECO:0007669"/>
    <property type="project" value="UniProtKB-KW"/>
</dbReference>
<comment type="subcellular location">
    <subcellularLocation>
        <location evidence="2">Membrane</location>
    </subcellularLocation>
</comment>
<keyword evidence="11" id="KW-0961">Cell wall biogenesis/degradation</keyword>
<evidence type="ECO:0000256" key="11">
    <source>
        <dbReference type="ARBA" id="ARBA00023316"/>
    </source>
</evidence>
<accession>A0A1S8BGE8</accession>
<keyword evidence="9" id="KW-0325">Glycoprotein</keyword>
<evidence type="ECO:0000313" key="17">
    <source>
        <dbReference type="Proteomes" id="UP000190776"/>
    </source>
</evidence>
<dbReference type="CDD" id="cd02183">
    <property type="entry name" value="GH16_fungal_CRH1_transglycosylase"/>
    <property type="match status" value="1"/>
</dbReference>
<evidence type="ECO:0000256" key="8">
    <source>
        <dbReference type="ARBA" id="ARBA00023136"/>
    </source>
</evidence>
<dbReference type="GO" id="GO:0008843">
    <property type="term" value="F:endochitinase activity"/>
    <property type="evidence" value="ECO:0007669"/>
    <property type="project" value="UniProtKB-EC"/>
</dbReference>
<dbReference type="InterPro" id="IPR000757">
    <property type="entry name" value="Beta-glucanase-like"/>
</dbReference>
<evidence type="ECO:0000256" key="12">
    <source>
        <dbReference type="ARBA" id="ARBA00038074"/>
    </source>
</evidence>
<evidence type="ECO:0000313" key="16">
    <source>
        <dbReference type="EMBL" id="OMP86577.1"/>
    </source>
</evidence>
<keyword evidence="4" id="KW-0328">Glycosyltransferase</keyword>
<evidence type="ECO:0000256" key="7">
    <source>
        <dbReference type="ARBA" id="ARBA00022801"/>
    </source>
</evidence>
<keyword evidence="6 14" id="KW-0732">Signal</keyword>
<dbReference type="InterPro" id="IPR050546">
    <property type="entry name" value="Glycosyl_Hydrlase_16"/>
</dbReference>
<evidence type="ECO:0000256" key="5">
    <source>
        <dbReference type="ARBA" id="ARBA00022679"/>
    </source>
</evidence>
<dbReference type="Pfam" id="PF00722">
    <property type="entry name" value="Glyco_hydro_16"/>
    <property type="match status" value="1"/>
</dbReference>
<feature type="signal peptide" evidence="14">
    <location>
        <begin position="1"/>
        <end position="27"/>
    </location>
</feature>
<dbReference type="STRING" id="420778.A0A1S8BGE8"/>
<comment type="similarity">
    <text evidence="12">Belongs to the glycosyl hydrolase 16 family. CRH1 subfamily.</text>
</comment>
<evidence type="ECO:0000256" key="13">
    <source>
        <dbReference type="SAM" id="MobiDB-lite"/>
    </source>
</evidence>
<keyword evidence="10 16" id="KW-0326">Glycosidase</keyword>
<organism evidence="16 17">
    <name type="scientific">Diplodia seriata</name>
    <dbReference type="NCBI Taxonomy" id="420778"/>
    <lineage>
        <taxon>Eukaryota</taxon>
        <taxon>Fungi</taxon>
        <taxon>Dikarya</taxon>
        <taxon>Ascomycota</taxon>
        <taxon>Pezizomycotina</taxon>
        <taxon>Dothideomycetes</taxon>
        <taxon>Dothideomycetes incertae sedis</taxon>
        <taxon>Botryosphaeriales</taxon>
        <taxon>Botryosphaeriaceae</taxon>
        <taxon>Diplodia</taxon>
    </lineage>
</organism>
<keyword evidence="7" id="KW-0378">Hydrolase</keyword>
<dbReference type="AlphaFoldDB" id="A0A1S8BGE8"/>
<reference evidence="16 17" key="1">
    <citation type="submission" date="2017-01" db="EMBL/GenBank/DDBJ databases">
        <title>Draft genome sequence of Diplodia seriata F98.1, a fungal species involved in grapevine trunk diseases.</title>
        <authorList>
            <person name="Robert-Siegwald G."/>
            <person name="Vallet J."/>
            <person name="Abou-Mansour E."/>
            <person name="Xu J."/>
            <person name="Rey P."/>
            <person name="Bertsch C."/>
            <person name="Rego C."/>
            <person name="Larignon P."/>
            <person name="Fontaine F."/>
            <person name="Lebrun M.-H."/>
        </authorList>
    </citation>
    <scope>NUCLEOTIDE SEQUENCE [LARGE SCALE GENOMIC DNA]</scope>
    <source>
        <strain evidence="16 17">F98.1</strain>
    </source>
</reference>
<gene>
    <name evidence="16" type="ORF">BK809_0003748</name>
</gene>
<comment type="catalytic activity">
    <reaction evidence="1">
        <text>Random endo-hydrolysis of N-acetyl-beta-D-glucosaminide (1-&gt;4)-beta-linkages in chitin and chitodextrins.</text>
        <dbReference type="EC" id="3.2.1.14"/>
    </reaction>
</comment>
<dbReference type="Proteomes" id="UP000190776">
    <property type="component" value="Unassembled WGS sequence"/>
</dbReference>
<feature type="domain" description="GH16" evidence="15">
    <location>
        <begin position="36"/>
        <end position="239"/>
    </location>
</feature>
<dbReference type="InterPro" id="IPR013320">
    <property type="entry name" value="ConA-like_dom_sf"/>
</dbReference>
<feature type="chain" id="PRO_5012097046" description="chitinase" evidence="14">
    <location>
        <begin position="28"/>
        <end position="359"/>
    </location>
</feature>
<dbReference type="PANTHER" id="PTHR10963">
    <property type="entry name" value="GLYCOSYL HYDROLASE-RELATED"/>
    <property type="match status" value="1"/>
</dbReference>
<dbReference type="GO" id="GO:0005975">
    <property type="term" value="P:carbohydrate metabolic process"/>
    <property type="evidence" value="ECO:0007669"/>
    <property type="project" value="InterPro"/>
</dbReference>
<dbReference type="EC" id="3.2.1.14" evidence="3"/>
<dbReference type="PROSITE" id="PS51762">
    <property type="entry name" value="GH16_2"/>
    <property type="match status" value="1"/>
</dbReference>
<evidence type="ECO:0000256" key="10">
    <source>
        <dbReference type="ARBA" id="ARBA00023295"/>
    </source>
</evidence>
<proteinExistence type="inferred from homology"/>
<evidence type="ECO:0000256" key="1">
    <source>
        <dbReference type="ARBA" id="ARBA00000822"/>
    </source>
</evidence>